<sequence length="151" mass="16334">MLVGRGTPESRSLEGDGGRTEARNERCRWCRSPWSRPSSHTNESLIQSLARILAAAGADEYDRGGPVGAGRGLGTRAARPTEFLREDSTTGRYAVRSPGFRLFLSIGIVSHHCGDGTPTTECFFKGNMSSATDTMIWDTASVQEGGLKRRA</sequence>
<organism evidence="1 2">
    <name type="scientific">Eumeta variegata</name>
    <name type="common">Bagworm moth</name>
    <name type="synonym">Eumeta japonica</name>
    <dbReference type="NCBI Taxonomy" id="151549"/>
    <lineage>
        <taxon>Eukaryota</taxon>
        <taxon>Metazoa</taxon>
        <taxon>Ecdysozoa</taxon>
        <taxon>Arthropoda</taxon>
        <taxon>Hexapoda</taxon>
        <taxon>Insecta</taxon>
        <taxon>Pterygota</taxon>
        <taxon>Neoptera</taxon>
        <taxon>Endopterygota</taxon>
        <taxon>Lepidoptera</taxon>
        <taxon>Glossata</taxon>
        <taxon>Ditrysia</taxon>
        <taxon>Tineoidea</taxon>
        <taxon>Psychidae</taxon>
        <taxon>Oiketicinae</taxon>
        <taxon>Eumeta</taxon>
    </lineage>
</organism>
<proteinExistence type="predicted"/>
<dbReference type="AlphaFoldDB" id="A0A4C1U8J6"/>
<reference evidence="1 2" key="1">
    <citation type="journal article" date="2019" name="Commun. Biol.">
        <title>The bagworm genome reveals a unique fibroin gene that provides high tensile strength.</title>
        <authorList>
            <person name="Kono N."/>
            <person name="Nakamura H."/>
            <person name="Ohtoshi R."/>
            <person name="Tomita M."/>
            <person name="Numata K."/>
            <person name="Arakawa K."/>
        </authorList>
    </citation>
    <scope>NUCLEOTIDE SEQUENCE [LARGE SCALE GENOMIC DNA]</scope>
</reference>
<dbReference type="Proteomes" id="UP000299102">
    <property type="component" value="Unassembled WGS sequence"/>
</dbReference>
<comment type="caution">
    <text evidence="1">The sequence shown here is derived from an EMBL/GenBank/DDBJ whole genome shotgun (WGS) entry which is preliminary data.</text>
</comment>
<protein>
    <submittedName>
        <fullName evidence="1">Uncharacterized protein</fullName>
    </submittedName>
</protein>
<accession>A0A4C1U8J6</accession>
<evidence type="ECO:0000313" key="2">
    <source>
        <dbReference type="Proteomes" id="UP000299102"/>
    </source>
</evidence>
<evidence type="ECO:0000313" key="1">
    <source>
        <dbReference type="EMBL" id="GBP22639.1"/>
    </source>
</evidence>
<dbReference type="EMBL" id="BGZK01000142">
    <property type="protein sequence ID" value="GBP22639.1"/>
    <property type="molecule type" value="Genomic_DNA"/>
</dbReference>
<gene>
    <name evidence="1" type="ORF">EVAR_13919_1</name>
</gene>
<name>A0A4C1U8J6_EUMVA</name>
<keyword evidence="2" id="KW-1185">Reference proteome</keyword>